<evidence type="ECO:0000313" key="2">
    <source>
        <dbReference type="Proteomes" id="UP000235023"/>
    </source>
</evidence>
<gene>
    <name evidence="1" type="ORF">BDW42DRAFT_166856</name>
</gene>
<dbReference type="Proteomes" id="UP000235023">
    <property type="component" value="Unassembled WGS sequence"/>
</dbReference>
<keyword evidence="2" id="KW-1185">Reference proteome</keyword>
<sequence>MNELKGAESGKLDPTLAPYRSFLLGLYNNYKDSLIDKLFYETLAYRYRTLQDFSKILQSGHTIAELSVMQGQILQDVIDYENRVTSIEQPFKNLITHPMKCASTDSIAAFRKGGVLFFHIPTNEAAFQGLAQLQLTKFTVSIPGVRFQSDSKTVFVRLKCHGDCSVVDPKSSSTIFHFTHNPIEAAYKYEIIEHGNGHSEEHYLAGGALVNTEDGPGQKSISLSPFCTWSMSLPSEYNTGVDLSQVSDVILGFGGKGVPISAEYRAVWAAKWQA</sequence>
<reference evidence="2" key="1">
    <citation type="submission" date="2017-12" db="EMBL/GenBank/DDBJ databases">
        <authorList>
            <consortium name="DOE Joint Genome Institute"/>
            <person name="Mondo S.J."/>
            <person name="Kjaerbolling I."/>
            <person name="Vesth T.C."/>
            <person name="Frisvad J.C."/>
            <person name="Nybo J.L."/>
            <person name="Theobald S."/>
            <person name="Kuo A."/>
            <person name="Bowyer P."/>
            <person name="Matsuda Y."/>
            <person name="Lyhne E.K."/>
            <person name="Kogle M.E."/>
            <person name="Clum A."/>
            <person name="Lipzen A."/>
            <person name="Salamov A."/>
            <person name="Ngan C.Y."/>
            <person name="Daum C."/>
            <person name="Chiniquy J."/>
            <person name="Barry K."/>
            <person name="LaButti K."/>
            <person name="Haridas S."/>
            <person name="Simmons B.A."/>
            <person name="Magnuson J.K."/>
            <person name="Mortensen U.H."/>
            <person name="Larsen T.O."/>
            <person name="Grigoriev I.V."/>
            <person name="Baker S.E."/>
            <person name="Andersen M.R."/>
            <person name="Nordberg H.P."/>
            <person name="Cantor M.N."/>
            <person name="Hua S.X."/>
        </authorList>
    </citation>
    <scope>NUCLEOTIDE SEQUENCE [LARGE SCALE GENOMIC DNA]</scope>
    <source>
        <strain evidence="2">IBT 19404</strain>
    </source>
</reference>
<dbReference type="EMBL" id="KZ559527">
    <property type="protein sequence ID" value="PLN82452.1"/>
    <property type="molecule type" value="Genomic_DNA"/>
</dbReference>
<proteinExistence type="predicted"/>
<accession>A0A2J5HYB7</accession>
<dbReference type="AlphaFoldDB" id="A0A2J5HYB7"/>
<protein>
    <submittedName>
        <fullName evidence="1">Uncharacterized protein</fullName>
    </submittedName>
</protein>
<name>A0A2J5HYB7_9EURO</name>
<organism evidence="1 2">
    <name type="scientific">Aspergillus taichungensis</name>
    <dbReference type="NCBI Taxonomy" id="482145"/>
    <lineage>
        <taxon>Eukaryota</taxon>
        <taxon>Fungi</taxon>
        <taxon>Dikarya</taxon>
        <taxon>Ascomycota</taxon>
        <taxon>Pezizomycotina</taxon>
        <taxon>Eurotiomycetes</taxon>
        <taxon>Eurotiomycetidae</taxon>
        <taxon>Eurotiales</taxon>
        <taxon>Aspergillaceae</taxon>
        <taxon>Aspergillus</taxon>
        <taxon>Aspergillus subgen. Circumdati</taxon>
    </lineage>
</organism>
<evidence type="ECO:0000313" key="1">
    <source>
        <dbReference type="EMBL" id="PLN82452.1"/>
    </source>
</evidence>
<dbReference type="OrthoDB" id="4363590at2759"/>